<dbReference type="PANTHER" id="PTHR43008">
    <property type="entry name" value="BENZIL REDUCTASE"/>
    <property type="match status" value="1"/>
</dbReference>
<dbReference type="PROSITE" id="PS00061">
    <property type="entry name" value="ADH_SHORT"/>
    <property type="match status" value="1"/>
</dbReference>
<proteinExistence type="inferred from homology"/>
<reference evidence="5" key="1">
    <citation type="journal article" date="2023" name="Mol. Plant Microbe Interact.">
        <title>Elucidating the Obligate Nature and Biological Capacity of an Invasive Fungal Corn Pathogen.</title>
        <authorList>
            <person name="MacCready J.S."/>
            <person name="Roggenkamp E.M."/>
            <person name="Gdanetz K."/>
            <person name="Chilvers M.I."/>
        </authorList>
    </citation>
    <scope>NUCLEOTIDE SEQUENCE</scope>
    <source>
        <strain evidence="5">PM02</strain>
    </source>
</reference>
<evidence type="ECO:0000256" key="1">
    <source>
        <dbReference type="ARBA" id="ARBA00006484"/>
    </source>
</evidence>
<evidence type="ECO:0000256" key="2">
    <source>
        <dbReference type="ARBA" id="ARBA00022857"/>
    </source>
</evidence>
<dbReference type="Proteomes" id="UP001217918">
    <property type="component" value="Unassembled WGS sequence"/>
</dbReference>
<accession>A0AAD9HZ21</accession>
<feature type="domain" description="Ketoreductase" evidence="4">
    <location>
        <begin position="4"/>
        <end position="179"/>
    </location>
</feature>
<dbReference type="InterPro" id="IPR057326">
    <property type="entry name" value="KR_dom"/>
</dbReference>
<dbReference type="Gene3D" id="3.40.50.720">
    <property type="entry name" value="NAD(P)-binding Rossmann-like Domain"/>
    <property type="match status" value="1"/>
</dbReference>
<dbReference type="EMBL" id="JAQQPM010000001">
    <property type="protein sequence ID" value="KAK2067430.1"/>
    <property type="molecule type" value="Genomic_DNA"/>
</dbReference>
<keyword evidence="3" id="KW-0560">Oxidoreductase</keyword>
<comment type="caution">
    <text evidence="5">The sequence shown here is derived from an EMBL/GenBank/DDBJ whole genome shotgun (WGS) entry which is preliminary data.</text>
</comment>
<dbReference type="PRINTS" id="PR00081">
    <property type="entry name" value="GDHRDH"/>
</dbReference>
<dbReference type="SUPFAM" id="SSF51735">
    <property type="entry name" value="NAD(P)-binding Rossmann-fold domains"/>
    <property type="match status" value="1"/>
</dbReference>
<dbReference type="InterPro" id="IPR002347">
    <property type="entry name" value="SDR_fam"/>
</dbReference>
<keyword evidence="2" id="KW-0521">NADP</keyword>
<dbReference type="InterPro" id="IPR036291">
    <property type="entry name" value="NAD(P)-bd_dom_sf"/>
</dbReference>
<comment type="similarity">
    <text evidence="1">Belongs to the short-chain dehydrogenases/reductases (SDR) family.</text>
</comment>
<sequence>MGSKVILVTGASRGIGLAITNYLLAASHKVFLVSRSQKELEGIKTKFPSQVDFLAADLSDLNVASQATAQAMKAFGRIDALIVNHAILQPMKRISQGTIEDWKKLYDVNFFSALALVQSTLPHLRETQGHIVFTSSGAAVNAYASWAAYGSSKAALNSLAQHIAAEEPRVTAIAVGPGRVDTEMQREIREQGAPGSSMTEADHANFVAAFEDGKLNKPEWPGHVIAKLSLATKPEVNGKYLSWNSPDLAAYRDE</sequence>
<evidence type="ECO:0000313" key="5">
    <source>
        <dbReference type="EMBL" id="KAK2067430.1"/>
    </source>
</evidence>
<dbReference type="PANTHER" id="PTHR43008:SF8">
    <property type="entry name" value="BENZIL REDUCTASE ((S)-BENZOIN FORMING) IRC24"/>
    <property type="match status" value="1"/>
</dbReference>
<gene>
    <name evidence="5" type="ORF">P8C59_001171</name>
</gene>
<dbReference type="AlphaFoldDB" id="A0AAD9HZ21"/>
<dbReference type="SMART" id="SM00822">
    <property type="entry name" value="PKS_KR"/>
    <property type="match status" value="1"/>
</dbReference>
<evidence type="ECO:0000313" key="6">
    <source>
        <dbReference type="Proteomes" id="UP001217918"/>
    </source>
</evidence>
<name>A0AAD9HZ21_9PEZI</name>
<dbReference type="Pfam" id="PF00106">
    <property type="entry name" value="adh_short"/>
    <property type="match status" value="1"/>
</dbReference>
<evidence type="ECO:0000259" key="4">
    <source>
        <dbReference type="SMART" id="SM00822"/>
    </source>
</evidence>
<dbReference type="InterPro" id="IPR020904">
    <property type="entry name" value="Sc_DH/Rdtase_CS"/>
</dbReference>
<dbReference type="CDD" id="cd05367">
    <property type="entry name" value="SPR-like_SDR_c"/>
    <property type="match status" value="1"/>
</dbReference>
<protein>
    <recommendedName>
        <fullName evidence="4">Ketoreductase domain-containing protein</fullName>
    </recommendedName>
</protein>
<keyword evidence="6" id="KW-1185">Reference proteome</keyword>
<evidence type="ECO:0000256" key="3">
    <source>
        <dbReference type="ARBA" id="ARBA00023002"/>
    </source>
</evidence>
<organism evidence="5 6">
    <name type="scientific">Phyllachora maydis</name>
    <dbReference type="NCBI Taxonomy" id="1825666"/>
    <lineage>
        <taxon>Eukaryota</taxon>
        <taxon>Fungi</taxon>
        <taxon>Dikarya</taxon>
        <taxon>Ascomycota</taxon>
        <taxon>Pezizomycotina</taxon>
        <taxon>Sordariomycetes</taxon>
        <taxon>Sordariomycetidae</taxon>
        <taxon>Phyllachorales</taxon>
        <taxon>Phyllachoraceae</taxon>
        <taxon>Phyllachora</taxon>
    </lineage>
</organism>
<dbReference type="GO" id="GO:0050664">
    <property type="term" value="F:oxidoreductase activity, acting on NAD(P)H, oxygen as acceptor"/>
    <property type="evidence" value="ECO:0007669"/>
    <property type="project" value="TreeGrafter"/>
</dbReference>
<dbReference type="FunFam" id="3.40.50.720:FF:000281">
    <property type="entry name" value="Uncharacterized oxidoreductase YIR035C"/>
    <property type="match status" value="1"/>
</dbReference>